<evidence type="ECO:0000256" key="7">
    <source>
        <dbReference type="ARBA" id="ARBA00022527"/>
    </source>
</evidence>
<sequence length="657" mass="71717">TFDKLVSGVNDLLVTAQGTSTSANATSSSSAPHKNLISSPYNMTHVTHVGFNHQTGEFTGLPKEWQALLNQSGITRREQEANPQAVLDAISFFKETREDPDDEVWQKFELAQTQHPPRLPNPSLISTTENPPAGASPSSRPPPLPKRQSRPRIVVVNSNHHLSSSMTPNVDKQTTGSSKAPPIPVRPNLTGRTNESEKTSSSFNRADGSASEPSKVDSNPTTSVKDIRNQLEQHAAESRVTAPPRKPKMGPPPKPPVSSKPTVPPKPRTADRVSTSKPPQVEKAASEASTSTPSYVSDRPIAPPRNKAKKVEIAEPAADESDTTSIYVAPTAAPLDPAMDVASAAPARRREQRRLKEAARDAKIIENLRAICTDADPTKLYRNMVKIGQGASGGVYTAHSVDTNMSVAIKQMNLEKQPNKDLIINEILVMRESAHKNIVNYIDSFLHTGDLWVVMEYMEGGSLTDIVTNNMMTEGQIAAVAKETLEGISHLHAKGIIHRDIKSDNVLLGINGEVKLTDFGFCARLNDMDAKRRTMIGTPYWMAPEVVTRKDYGPKIDIWSLGIMTIEMIEGEPPYLHESPLRAIYLIATNGTPDLQSPTTLSSLCRDFLAKCLEVDADLRLSASEILQHPFLAKADKLRSLAPLIKASREARKNAAK</sequence>
<dbReference type="SUPFAM" id="SSF56112">
    <property type="entry name" value="Protein kinase-like (PK-like)"/>
    <property type="match status" value="1"/>
</dbReference>
<evidence type="ECO:0000256" key="9">
    <source>
        <dbReference type="ARBA" id="ARBA00022741"/>
    </source>
</evidence>
<dbReference type="Pfam" id="PF00786">
    <property type="entry name" value="PBD"/>
    <property type="match status" value="1"/>
</dbReference>
<dbReference type="GO" id="GO:0005524">
    <property type="term" value="F:ATP binding"/>
    <property type="evidence" value="ECO:0007669"/>
    <property type="project" value="UniProtKB-UniRule"/>
</dbReference>
<keyword evidence="10" id="KW-0418">Kinase</keyword>
<dbReference type="FunFam" id="3.90.810.10:FF:000005">
    <property type="entry name" value="Non-specific serine/threonine protein kinase"/>
    <property type="match status" value="1"/>
</dbReference>
<dbReference type="FunFam" id="1.10.510.10:FF:000011">
    <property type="entry name" value="Non-specific serine/threonine protein kinase"/>
    <property type="match status" value="1"/>
</dbReference>
<feature type="domain" description="CRIB" evidence="18">
    <location>
        <begin position="37"/>
        <end position="50"/>
    </location>
</feature>
<evidence type="ECO:0000256" key="2">
    <source>
        <dbReference type="ARBA" id="ARBA00004496"/>
    </source>
</evidence>
<dbReference type="InterPro" id="IPR000095">
    <property type="entry name" value="CRIB_dom"/>
</dbReference>
<dbReference type="InterPro" id="IPR033923">
    <property type="entry name" value="PAK_BD"/>
</dbReference>
<evidence type="ECO:0000256" key="16">
    <source>
        <dbReference type="SAM" id="MobiDB-lite"/>
    </source>
</evidence>
<dbReference type="AlphaFoldDB" id="A0A8H7Q8I5"/>
<evidence type="ECO:0000256" key="15">
    <source>
        <dbReference type="PROSITE-ProRule" id="PRU10141"/>
    </source>
</evidence>
<dbReference type="EMBL" id="JAEPRA010000003">
    <property type="protein sequence ID" value="KAG2187099.1"/>
    <property type="molecule type" value="Genomic_DNA"/>
</dbReference>
<evidence type="ECO:0000259" key="18">
    <source>
        <dbReference type="PROSITE" id="PS50108"/>
    </source>
</evidence>
<dbReference type="InterPro" id="IPR051931">
    <property type="entry name" value="PAK3-like"/>
</dbReference>
<evidence type="ECO:0000256" key="11">
    <source>
        <dbReference type="ARBA" id="ARBA00022840"/>
    </source>
</evidence>
<dbReference type="EC" id="2.7.11.1" evidence="4"/>
<evidence type="ECO:0000256" key="14">
    <source>
        <dbReference type="ARBA" id="ARBA00048679"/>
    </source>
</evidence>
<dbReference type="PANTHER" id="PTHR45832">
    <property type="entry name" value="SERINE/THREONINE-PROTEIN KINASE SAMKA-RELATED-RELATED"/>
    <property type="match status" value="1"/>
</dbReference>
<comment type="catalytic activity">
    <reaction evidence="13">
        <text>L-threonyl-[protein] + ATP = O-phospho-L-threonyl-[protein] + ADP + H(+)</text>
        <dbReference type="Rhea" id="RHEA:46608"/>
        <dbReference type="Rhea" id="RHEA-COMP:11060"/>
        <dbReference type="Rhea" id="RHEA-COMP:11605"/>
        <dbReference type="ChEBI" id="CHEBI:15378"/>
        <dbReference type="ChEBI" id="CHEBI:30013"/>
        <dbReference type="ChEBI" id="CHEBI:30616"/>
        <dbReference type="ChEBI" id="CHEBI:61977"/>
        <dbReference type="ChEBI" id="CHEBI:456216"/>
        <dbReference type="EC" id="2.7.11.1"/>
    </reaction>
</comment>
<protein>
    <recommendedName>
        <fullName evidence="4">non-specific serine/threonine protein kinase</fullName>
        <ecNumber evidence="4">2.7.11.1</ecNumber>
    </recommendedName>
</protein>
<comment type="caution">
    <text evidence="19">The sequence shown here is derived from an EMBL/GenBank/DDBJ whole genome shotgun (WGS) entry which is preliminary data.</text>
</comment>
<evidence type="ECO:0000313" key="20">
    <source>
        <dbReference type="Proteomes" id="UP000612746"/>
    </source>
</evidence>
<feature type="compositionally biased region" description="Pro residues" evidence="16">
    <location>
        <begin position="249"/>
        <end position="267"/>
    </location>
</feature>
<proteinExistence type="inferred from homology"/>
<dbReference type="PROSITE" id="PS50011">
    <property type="entry name" value="PROTEIN_KINASE_DOM"/>
    <property type="match status" value="1"/>
</dbReference>
<feature type="binding site" evidence="15">
    <location>
        <position position="410"/>
    </location>
    <ligand>
        <name>ATP</name>
        <dbReference type="ChEBI" id="CHEBI:30616"/>
    </ligand>
</feature>
<dbReference type="GO" id="GO:0004674">
    <property type="term" value="F:protein serine/threonine kinase activity"/>
    <property type="evidence" value="ECO:0007669"/>
    <property type="project" value="UniProtKB-KW"/>
</dbReference>
<feature type="compositionally biased region" description="Basic and acidic residues" evidence="16">
    <location>
        <begin position="225"/>
        <end position="237"/>
    </location>
</feature>
<name>A0A8H7Q8I5_9FUNG</name>
<evidence type="ECO:0000259" key="17">
    <source>
        <dbReference type="PROSITE" id="PS50011"/>
    </source>
</evidence>
<evidence type="ECO:0000256" key="12">
    <source>
        <dbReference type="ARBA" id="ARBA00023273"/>
    </source>
</evidence>
<evidence type="ECO:0000256" key="3">
    <source>
        <dbReference type="ARBA" id="ARBA00008874"/>
    </source>
</evidence>
<feature type="domain" description="Protein kinase" evidence="17">
    <location>
        <begin position="381"/>
        <end position="632"/>
    </location>
</feature>
<evidence type="ECO:0000256" key="6">
    <source>
        <dbReference type="ARBA" id="ARBA00022490"/>
    </source>
</evidence>
<dbReference type="Gene3D" id="1.10.510.10">
    <property type="entry name" value="Transferase(Phosphotransferase) domain 1"/>
    <property type="match status" value="1"/>
</dbReference>
<dbReference type="InterPro" id="IPR036936">
    <property type="entry name" value="CRIB_dom_sf"/>
</dbReference>
<dbReference type="GO" id="GO:0005886">
    <property type="term" value="C:plasma membrane"/>
    <property type="evidence" value="ECO:0007669"/>
    <property type="project" value="UniProtKB-ARBA"/>
</dbReference>
<dbReference type="CDD" id="cd06614">
    <property type="entry name" value="STKc_PAK"/>
    <property type="match status" value="1"/>
</dbReference>
<keyword evidence="6" id="KW-0963">Cytoplasm</keyword>
<dbReference type="Gene3D" id="3.30.200.20">
    <property type="entry name" value="Phosphorylase Kinase, domain 1"/>
    <property type="match status" value="1"/>
</dbReference>
<keyword evidence="12" id="KW-0966">Cell projection</keyword>
<evidence type="ECO:0000256" key="1">
    <source>
        <dbReference type="ARBA" id="ARBA00004316"/>
    </source>
</evidence>
<dbReference type="PANTHER" id="PTHR45832:SF22">
    <property type="entry name" value="SERINE_THREONINE-PROTEIN KINASE SAMKA-RELATED"/>
    <property type="match status" value="1"/>
</dbReference>
<dbReference type="PROSITE" id="PS00107">
    <property type="entry name" value="PROTEIN_KINASE_ATP"/>
    <property type="match status" value="1"/>
</dbReference>
<accession>A0A8H7Q8I5</accession>
<dbReference type="CDD" id="cd01093">
    <property type="entry name" value="CRIB_PAK_like"/>
    <property type="match status" value="1"/>
</dbReference>
<dbReference type="GO" id="GO:0030447">
    <property type="term" value="P:filamentous growth"/>
    <property type="evidence" value="ECO:0007669"/>
    <property type="project" value="UniProtKB-ARBA"/>
</dbReference>
<keyword evidence="20" id="KW-1185">Reference proteome</keyword>
<feature type="compositionally biased region" description="Low complexity" evidence="16">
    <location>
        <begin position="151"/>
        <end position="165"/>
    </location>
</feature>
<feature type="region of interest" description="Disordered" evidence="16">
    <location>
        <begin position="111"/>
        <end position="331"/>
    </location>
</feature>
<keyword evidence="11 15" id="KW-0067">ATP-binding</keyword>
<keyword evidence="7" id="KW-0723">Serine/threonine-protein kinase</keyword>
<dbReference type="GO" id="GO:0016477">
    <property type="term" value="P:cell migration"/>
    <property type="evidence" value="ECO:0007669"/>
    <property type="project" value="UniProtKB-ARBA"/>
</dbReference>
<dbReference type="InterPro" id="IPR008271">
    <property type="entry name" value="Ser/Thr_kinase_AS"/>
</dbReference>
<evidence type="ECO:0000256" key="8">
    <source>
        <dbReference type="ARBA" id="ARBA00022679"/>
    </source>
</evidence>
<dbReference type="OrthoDB" id="248923at2759"/>
<comment type="catalytic activity">
    <reaction evidence="14">
        <text>L-seryl-[protein] + ATP = O-phospho-L-seryl-[protein] + ADP + H(+)</text>
        <dbReference type="Rhea" id="RHEA:17989"/>
        <dbReference type="Rhea" id="RHEA-COMP:9863"/>
        <dbReference type="Rhea" id="RHEA-COMP:11604"/>
        <dbReference type="ChEBI" id="CHEBI:15378"/>
        <dbReference type="ChEBI" id="CHEBI:29999"/>
        <dbReference type="ChEBI" id="CHEBI:30616"/>
        <dbReference type="ChEBI" id="CHEBI:83421"/>
        <dbReference type="ChEBI" id="CHEBI:456216"/>
        <dbReference type="EC" id="2.7.11.1"/>
    </reaction>
</comment>
<dbReference type="PROSITE" id="PS00108">
    <property type="entry name" value="PROTEIN_KINASE_ST"/>
    <property type="match status" value="1"/>
</dbReference>
<dbReference type="PROSITE" id="PS50108">
    <property type="entry name" value="CRIB"/>
    <property type="match status" value="1"/>
</dbReference>
<keyword evidence="8" id="KW-0808">Transferase</keyword>
<evidence type="ECO:0000256" key="4">
    <source>
        <dbReference type="ARBA" id="ARBA00012513"/>
    </source>
</evidence>
<dbReference type="GO" id="GO:0009791">
    <property type="term" value="P:post-embryonic development"/>
    <property type="evidence" value="ECO:0007669"/>
    <property type="project" value="UniProtKB-ARBA"/>
</dbReference>
<feature type="non-terminal residue" evidence="19">
    <location>
        <position position="1"/>
    </location>
</feature>
<dbReference type="SMART" id="SM00285">
    <property type="entry name" value="PBD"/>
    <property type="match status" value="1"/>
</dbReference>
<comment type="subcellular location">
    <subcellularLocation>
        <location evidence="1">Cell projection</location>
    </subcellularLocation>
    <subcellularLocation>
        <location evidence="2">Cytoplasm</location>
    </subcellularLocation>
</comment>
<dbReference type="InterPro" id="IPR017441">
    <property type="entry name" value="Protein_kinase_ATP_BS"/>
</dbReference>
<evidence type="ECO:0000256" key="5">
    <source>
        <dbReference type="ARBA" id="ARBA00022473"/>
    </source>
</evidence>
<keyword evidence="5" id="KW-0217">Developmental protein</keyword>
<dbReference type="GO" id="GO:0005829">
    <property type="term" value="C:cytosol"/>
    <property type="evidence" value="ECO:0007669"/>
    <property type="project" value="UniProtKB-ARBA"/>
</dbReference>
<dbReference type="GO" id="GO:0042995">
    <property type="term" value="C:cell projection"/>
    <property type="evidence" value="ECO:0007669"/>
    <property type="project" value="UniProtKB-SubCell"/>
</dbReference>
<reference evidence="19" key="1">
    <citation type="submission" date="2020-12" db="EMBL/GenBank/DDBJ databases">
        <title>Metabolic potential, ecology and presence of endohyphal bacteria is reflected in genomic diversity of Mucoromycotina.</title>
        <authorList>
            <person name="Muszewska A."/>
            <person name="Okrasinska A."/>
            <person name="Steczkiewicz K."/>
            <person name="Drgas O."/>
            <person name="Orlowska M."/>
            <person name="Perlinska-Lenart U."/>
            <person name="Aleksandrzak-Piekarczyk T."/>
            <person name="Szatraj K."/>
            <person name="Zielenkiewicz U."/>
            <person name="Pilsyk S."/>
            <person name="Malc E."/>
            <person name="Mieczkowski P."/>
            <person name="Kruszewska J.S."/>
            <person name="Biernat P."/>
            <person name="Pawlowska J."/>
        </authorList>
    </citation>
    <scope>NUCLEOTIDE SEQUENCE</scope>
    <source>
        <strain evidence="19">WA0000051536</strain>
    </source>
</reference>
<comment type="similarity">
    <text evidence="3">Belongs to the protein kinase superfamily. STE Ser/Thr protein kinase family. STE20 subfamily.</text>
</comment>
<evidence type="ECO:0000256" key="10">
    <source>
        <dbReference type="ARBA" id="ARBA00022777"/>
    </source>
</evidence>
<gene>
    <name evidence="19" type="ORF">INT44_004769</name>
</gene>
<dbReference type="SMART" id="SM00220">
    <property type="entry name" value="S_TKc"/>
    <property type="match status" value="1"/>
</dbReference>
<organism evidence="19 20">
    <name type="scientific">Umbelopsis vinacea</name>
    <dbReference type="NCBI Taxonomy" id="44442"/>
    <lineage>
        <taxon>Eukaryota</taxon>
        <taxon>Fungi</taxon>
        <taxon>Fungi incertae sedis</taxon>
        <taxon>Mucoromycota</taxon>
        <taxon>Mucoromycotina</taxon>
        <taxon>Umbelopsidomycetes</taxon>
        <taxon>Umbelopsidales</taxon>
        <taxon>Umbelopsidaceae</taxon>
        <taxon>Umbelopsis</taxon>
    </lineage>
</organism>
<dbReference type="InterPro" id="IPR011009">
    <property type="entry name" value="Kinase-like_dom_sf"/>
</dbReference>
<feature type="compositionally biased region" description="Polar residues" evidence="16">
    <location>
        <begin position="166"/>
        <end position="178"/>
    </location>
</feature>
<keyword evidence="9 15" id="KW-0547">Nucleotide-binding</keyword>
<dbReference type="Pfam" id="PF00069">
    <property type="entry name" value="Pkinase"/>
    <property type="match status" value="1"/>
</dbReference>
<evidence type="ECO:0000256" key="13">
    <source>
        <dbReference type="ARBA" id="ARBA00047899"/>
    </source>
</evidence>
<dbReference type="Proteomes" id="UP000612746">
    <property type="component" value="Unassembled WGS sequence"/>
</dbReference>
<dbReference type="FunFam" id="3.30.200.20:FF:000385">
    <property type="entry name" value="Non-specific serine/threonine protein kinase"/>
    <property type="match status" value="1"/>
</dbReference>
<dbReference type="InterPro" id="IPR000719">
    <property type="entry name" value="Prot_kinase_dom"/>
</dbReference>
<evidence type="ECO:0000313" key="19">
    <source>
        <dbReference type="EMBL" id="KAG2187099.1"/>
    </source>
</evidence>
<dbReference type="Gene3D" id="3.90.810.10">
    <property type="entry name" value="CRIB domain"/>
    <property type="match status" value="1"/>
</dbReference>